<dbReference type="InterPro" id="IPR004616">
    <property type="entry name" value="Leu/Phe-tRNA_Trfase"/>
</dbReference>
<keyword evidence="1" id="KW-0963">Cytoplasm</keyword>
<dbReference type="GO" id="GO:0008914">
    <property type="term" value="F:leucyl-tRNA--protein transferase activity"/>
    <property type="evidence" value="ECO:0007669"/>
    <property type="project" value="UniProtKB-EC"/>
</dbReference>
<dbReference type="GO" id="GO:0030163">
    <property type="term" value="P:protein catabolic process"/>
    <property type="evidence" value="ECO:0007669"/>
    <property type="project" value="InterPro"/>
</dbReference>
<dbReference type="GO" id="GO:0005737">
    <property type="term" value="C:cytoplasm"/>
    <property type="evidence" value="ECO:0007669"/>
    <property type="project" value="TreeGrafter"/>
</dbReference>
<keyword evidence="2 4" id="KW-0808">Transferase</keyword>
<dbReference type="Gene3D" id="3.30.70.3550">
    <property type="entry name" value="Leucyl/phenylalanyl-tRNA-protein transferase, N-terminal domain"/>
    <property type="match status" value="1"/>
</dbReference>
<evidence type="ECO:0000256" key="3">
    <source>
        <dbReference type="ARBA" id="ARBA00023315"/>
    </source>
</evidence>
<organism evidence="4">
    <name type="scientific">hydrothermal vent metagenome</name>
    <dbReference type="NCBI Taxonomy" id="652676"/>
    <lineage>
        <taxon>unclassified sequences</taxon>
        <taxon>metagenomes</taxon>
        <taxon>ecological metagenomes</taxon>
    </lineage>
</organism>
<name>A0A3B1CST4_9ZZZZ</name>
<dbReference type="PANTHER" id="PTHR30098:SF2">
    <property type="entry name" value="LEUCYL_PHENYLALANYL-TRNA--PROTEIN TRANSFERASE"/>
    <property type="match status" value="1"/>
</dbReference>
<dbReference type="InterPro" id="IPR042221">
    <property type="entry name" value="Leu/Phe-tRNA_Trfase_N"/>
</dbReference>
<evidence type="ECO:0000313" key="4">
    <source>
        <dbReference type="EMBL" id="VAX26974.1"/>
    </source>
</evidence>
<dbReference type="EC" id="2.3.2.6" evidence="4"/>
<gene>
    <name evidence="4" type="ORF">MNBD_NITROSPIRAE01-1705</name>
</gene>
<dbReference type="Pfam" id="PF03588">
    <property type="entry name" value="Leu_Phe_trans"/>
    <property type="match status" value="1"/>
</dbReference>
<dbReference type="NCBIfam" id="TIGR00667">
    <property type="entry name" value="aat"/>
    <property type="match status" value="1"/>
</dbReference>
<protein>
    <submittedName>
        <fullName evidence="4">Leucyl/phenylalanyl-tRNA--protein transferase</fullName>
        <ecNumber evidence="4">2.3.2.6</ecNumber>
    </submittedName>
</protein>
<keyword evidence="3 4" id="KW-0012">Acyltransferase</keyword>
<evidence type="ECO:0000256" key="1">
    <source>
        <dbReference type="ARBA" id="ARBA00022490"/>
    </source>
</evidence>
<dbReference type="InterPro" id="IPR016181">
    <property type="entry name" value="Acyl_CoA_acyltransferase"/>
</dbReference>
<dbReference type="AlphaFoldDB" id="A0A3B1CST4"/>
<dbReference type="SUPFAM" id="SSF55729">
    <property type="entry name" value="Acyl-CoA N-acyltransferases (Nat)"/>
    <property type="match status" value="1"/>
</dbReference>
<reference evidence="4" key="1">
    <citation type="submission" date="2018-06" db="EMBL/GenBank/DDBJ databases">
        <authorList>
            <person name="Zhirakovskaya E."/>
        </authorList>
    </citation>
    <scope>NUCLEOTIDE SEQUENCE</scope>
</reference>
<dbReference type="PANTHER" id="PTHR30098">
    <property type="entry name" value="LEUCYL/PHENYLALANYL-TRNA--PROTEIN TRANSFERASE"/>
    <property type="match status" value="1"/>
</dbReference>
<dbReference type="EMBL" id="UOGF01000021">
    <property type="protein sequence ID" value="VAX26974.1"/>
    <property type="molecule type" value="Genomic_DNA"/>
</dbReference>
<proteinExistence type="inferred from homology"/>
<sequence>MIFPLENSPLFPDPRQANAEGLVAYGGDLSPERLLSAYSKGIFPWPQEQDAPLLWFSPDPRVVLLPQQIHIGRSLKKVLKKAPFEIRFDTAFEAVIQACAKAKRKENEGTWIIPKMISAYSHLHALGFAHSVEAWQDGILVGGLYGISLGAAFFGESLFTQVSNASKVVLVTLLYQLQRWNFHFVDCQMRTNLVHALGAIDWDREFFLDALEKALEVPTRRGPWPKNLS</sequence>
<dbReference type="InterPro" id="IPR042203">
    <property type="entry name" value="Leu/Phe-tRNA_Trfase_C"/>
</dbReference>
<evidence type="ECO:0000256" key="2">
    <source>
        <dbReference type="ARBA" id="ARBA00022679"/>
    </source>
</evidence>
<accession>A0A3B1CST4</accession>
<dbReference type="HAMAP" id="MF_00688">
    <property type="entry name" value="Leu_Phe_trans"/>
    <property type="match status" value="1"/>
</dbReference>
<dbReference type="Gene3D" id="3.40.630.70">
    <property type="entry name" value="Leucyl/phenylalanyl-tRNA-protein transferase, C-terminal domain"/>
    <property type="match status" value="1"/>
</dbReference>